<dbReference type="PATRIC" id="fig|929558.5.peg.2471"/>
<dbReference type="InterPro" id="IPR029069">
    <property type="entry name" value="HotDog_dom_sf"/>
</dbReference>
<evidence type="ECO:0000259" key="3">
    <source>
        <dbReference type="Pfam" id="PF03061"/>
    </source>
</evidence>
<comment type="caution">
    <text evidence="4">The sequence shown here is derived from an EMBL/GenBank/DDBJ whole genome shotgun (WGS) entry which is preliminary data.</text>
</comment>
<evidence type="ECO:0000256" key="2">
    <source>
        <dbReference type="ARBA" id="ARBA00022801"/>
    </source>
</evidence>
<dbReference type="RefSeq" id="WP_008339846.1">
    <property type="nucleotide sequence ID" value="NZ_AFRZ01000001.1"/>
</dbReference>
<name>B6BND4_SULGG</name>
<accession>H1FZJ7</accession>
<evidence type="ECO:0000313" key="4">
    <source>
        <dbReference type="EMBL" id="EHP31004.1"/>
    </source>
</evidence>
<evidence type="ECO:0000256" key="1">
    <source>
        <dbReference type="ARBA" id="ARBA00008324"/>
    </source>
</evidence>
<evidence type="ECO:0000313" key="5">
    <source>
        <dbReference type="Proteomes" id="UP000006431"/>
    </source>
</evidence>
<dbReference type="EMBL" id="AFRZ01000001">
    <property type="protein sequence ID" value="EHP31004.1"/>
    <property type="molecule type" value="Genomic_DNA"/>
</dbReference>
<dbReference type="Pfam" id="PF03061">
    <property type="entry name" value="4HBT"/>
    <property type="match status" value="1"/>
</dbReference>
<dbReference type="AlphaFoldDB" id="B6BND4"/>
<dbReference type="InterPro" id="IPR003736">
    <property type="entry name" value="PAAI_dom"/>
</dbReference>
<dbReference type="HOGENOM" id="CLU_089876_5_1_7"/>
<dbReference type="eggNOG" id="COG2050">
    <property type="taxonomic scope" value="Bacteria"/>
</dbReference>
<comment type="similarity">
    <text evidence="1">Belongs to the thioesterase PaaI family.</text>
</comment>
<dbReference type="PANTHER" id="PTHR21660:SF1">
    <property type="entry name" value="ACYL-COENZYME A THIOESTERASE 13"/>
    <property type="match status" value="1"/>
</dbReference>
<proteinExistence type="inferred from homology"/>
<keyword evidence="5" id="KW-1185">Reference proteome</keyword>
<accession>B6BND4</accession>
<dbReference type="NCBIfam" id="TIGR00369">
    <property type="entry name" value="unchar_dom_1"/>
    <property type="match status" value="1"/>
</dbReference>
<dbReference type="Proteomes" id="UP000006431">
    <property type="component" value="Unassembled WGS sequence"/>
</dbReference>
<feature type="domain" description="Thioesterase" evidence="3">
    <location>
        <begin position="43"/>
        <end position="118"/>
    </location>
</feature>
<reference evidence="4 5" key="1">
    <citation type="journal article" date="2012" name="Proc. Natl. Acad. Sci. U.S.A.">
        <title>Genome and physiology of a model Epsilonproteobacterium responsible for sulfide detoxification in marine oxygen depletion zones.</title>
        <authorList>
            <person name="Grote J."/>
            <person name="Schott T."/>
            <person name="Bruckner C.G."/>
            <person name="Glockner F.O."/>
            <person name="Jost G."/>
            <person name="Teeling H."/>
            <person name="Labrenz M."/>
            <person name="Jurgens K."/>
        </authorList>
    </citation>
    <scope>NUCLEOTIDE SEQUENCE [LARGE SCALE GENOMIC DNA]</scope>
    <source>
        <strain evidence="4 5">GD1</strain>
    </source>
</reference>
<organism evidence="4 5">
    <name type="scientific">Sulfurimonas gotlandica (strain DSM 19862 / JCM 16533 / GD1)</name>
    <dbReference type="NCBI Taxonomy" id="929558"/>
    <lineage>
        <taxon>Bacteria</taxon>
        <taxon>Pseudomonadati</taxon>
        <taxon>Campylobacterota</taxon>
        <taxon>Epsilonproteobacteria</taxon>
        <taxon>Campylobacterales</taxon>
        <taxon>Sulfurimonadaceae</taxon>
        <taxon>Sulfurimonas</taxon>
    </lineage>
</organism>
<dbReference type="STRING" id="929558.SMGD1_2481"/>
<sequence>MNAQEIDKQDIDFLKFIGGEVLDLGDGYAQLGFDVEPHHKQHFGVVHGGAIATLADHCGWYAAVSMLEKGFSAVTIEIKVNYLKPARDEVLKAEARVINQSKRTIFTTIEIFSKDTLVAYATATYHVLDERKALDNAKQ</sequence>
<gene>
    <name evidence="4" type="ORF">SMGD1_2481</name>
</gene>
<dbReference type="SUPFAM" id="SSF54637">
    <property type="entry name" value="Thioesterase/thiol ester dehydrase-isomerase"/>
    <property type="match status" value="1"/>
</dbReference>
<keyword evidence="2" id="KW-0378">Hydrolase</keyword>
<dbReference type="InterPro" id="IPR006683">
    <property type="entry name" value="Thioestr_dom"/>
</dbReference>
<dbReference type="GO" id="GO:0047617">
    <property type="term" value="F:fatty acyl-CoA hydrolase activity"/>
    <property type="evidence" value="ECO:0007669"/>
    <property type="project" value="InterPro"/>
</dbReference>
<dbReference type="OrthoDB" id="9813282at2"/>
<dbReference type="InterPro" id="IPR039298">
    <property type="entry name" value="ACOT13"/>
</dbReference>
<dbReference type="CDD" id="cd03443">
    <property type="entry name" value="PaaI_thioesterase"/>
    <property type="match status" value="1"/>
</dbReference>
<dbReference type="PANTHER" id="PTHR21660">
    <property type="entry name" value="THIOESTERASE SUPERFAMILY MEMBER-RELATED"/>
    <property type="match status" value="1"/>
</dbReference>
<dbReference type="Gene3D" id="3.10.129.10">
    <property type="entry name" value="Hotdog Thioesterase"/>
    <property type="match status" value="1"/>
</dbReference>
<protein>
    <submittedName>
        <fullName evidence="4">Thioesterase superfamily protein</fullName>
    </submittedName>
</protein>